<keyword evidence="1" id="KW-1133">Transmembrane helix</keyword>
<feature type="transmembrane region" description="Helical" evidence="1">
    <location>
        <begin position="446"/>
        <end position="469"/>
    </location>
</feature>
<reference evidence="2 3" key="1">
    <citation type="submission" date="2019-01" db="EMBL/GenBank/DDBJ databases">
        <title>A draft genome assembly of the solar-powered sea slug Elysia chlorotica.</title>
        <authorList>
            <person name="Cai H."/>
            <person name="Li Q."/>
            <person name="Fang X."/>
            <person name="Li J."/>
            <person name="Curtis N.E."/>
            <person name="Altenburger A."/>
            <person name="Shibata T."/>
            <person name="Feng M."/>
            <person name="Maeda T."/>
            <person name="Schwartz J.A."/>
            <person name="Shigenobu S."/>
            <person name="Lundholm N."/>
            <person name="Nishiyama T."/>
            <person name="Yang H."/>
            <person name="Hasebe M."/>
            <person name="Li S."/>
            <person name="Pierce S.K."/>
            <person name="Wang J."/>
        </authorList>
    </citation>
    <scope>NUCLEOTIDE SEQUENCE [LARGE SCALE GENOMIC DNA]</scope>
    <source>
        <strain evidence="2">EC2010</strain>
        <tissue evidence="2">Whole organism of an adult</tissue>
    </source>
</reference>
<gene>
    <name evidence="2" type="ORF">EGW08_004631</name>
</gene>
<name>A0A3S0ZV95_ELYCH</name>
<dbReference type="EMBL" id="RQTK01000106">
    <property type="protein sequence ID" value="RUS87586.1"/>
    <property type="molecule type" value="Genomic_DNA"/>
</dbReference>
<accession>A0A3S0ZV95</accession>
<dbReference type="OrthoDB" id="6631241at2759"/>
<dbReference type="AlphaFoldDB" id="A0A3S0ZV95"/>
<keyword evidence="1" id="KW-0472">Membrane</keyword>
<protein>
    <submittedName>
        <fullName evidence="2">Uncharacterized protein</fullName>
    </submittedName>
</protein>
<proteinExistence type="predicted"/>
<sequence length="540" mass="61918">MLFTSVRSGRSWRDALHQLGSLDVTKAYLFLDQELSTKTLLEFTRYAVDAVDHSWTYLPVDYHEYELGVDRDHIMRLELNSMAFLRLFEWRRANVRFALTNGWVHLLWADFTQYQDVEATLLTPLRTTKITVPQNVVLKSLAAYHRAHTSNTRKDNFVNMMVFMSDRQYLHGRYMGFNCPFVHVYAQFKTTREKLVLLPDNTTDPITIECADSIGDASPNVSIPIKVVEVDGQVIDSTCLMLSIPRSDENRLLLTITEQDSPYNYSVATIFADKPTDYVNFSTSKFVDIGKEFKYEIPTISTLYKFKNPYNSLLVMIRVSLGAVNVMNKSLFNDVNITGMFPMFEEDNVTENASVTDNASVTFPIPDPEIGDGIRTNILNLVFKLVHDDCYHFQDSSWHKDEACKNEFVHEEGIIKCQCYVEGPYSAKKTSEHRYLKPFVPKKIEYFGPTLFPGALVLYAILLGGYYMYWCHFKDVREQHCAQIHVIRDFYNPYSSNQYLVCIKTGLWPGSGTEGRVGVMLVGETGCLQMAMPQGAYCHS</sequence>
<evidence type="ECO:0000313" key="3">
    <source>
        <dbReference type="Proteomes" id="UP000271974"/>
    </source>
</evidence>
<feature type="non-terminal residue" evidence="2">
    <location>
        <position position="540"/>
    </location>
</feature>
<organism evidence="2 3">
    <name type="scientific">Elysia chlorotica</name>
    <name type="common">Eastern emerald elysia</name>
    <name type="synonym">Sea slug</name>
    <dbReference type="NCBI Taxonomy" id="188477"/>
    <lineage>
        <taxon>Eukaryota</taxon>
        <taxon>Metazoa</taxon>
        <taxon>Spiralia</taxon>
        <taxon>Lophotrochozoa</taxon>
        <taxon>Mollusca</taxon>
        <taxon>Gastropoda</taxon>
        <taxon>Heterobranchia</taxon>
        <taxon>Euthyneura</taxon>
        <taxon>Panpulmonata</taxon>
        <taxon>Sacoglossa</taxon>
        <taxon>Placobranchoidea</taxon>
        <taxon>Plakobranchidae</taxon>
        <taxon>Elysia</taxon>
    </lineage>
</organism>
<keyword evidence="1" id="KW-0812">Transmembrane</keyword>
<evidence type="ECO:0000256" key="1">
    <source>
        <dbReference type="SAM" id="Phobius"/>
    </source>
</evidence>
<dbReference type="Proteomes" id="UP000271974">
    <property type="component" value="Unassembled WGS sequence"/>
</dbReference>
<keyword evidence="3" id="KW-1185">Reference proteome</keyword>
<comment type="caution">
    <text evidence="2">The sequence shown here is derived from an EMBL/GenBank/DDBJ whole genome shotgun (WGS) entry which is preliminary data.</text>
</comment>
<evidence type="ECO:0000313" key="2">
    <source>
        <dbReference type="EMBL" id="RUS87586.1"/>
    </source>
</evidence>